<comment type="caution">
    <text evidence="2">The sequence shown here is derived from an EMBL/GenBank/DDBJ whole genome shotgun (WGS) entry which is preliminary data.</text>
</comment>
<accession>A0ABT9MSE5</accession>
<dbReference type="PROSITE" id="PS51257">
    <property type="entry name" value="PROKAR_LIPOPROTEIN"/>
    <property type="match status" value="1"/>
</dbReference>
<reference evidence="2 3" key="1">
    <citation type="submission" date="2023-07" db="EMBL/GenBank/DDBJ databases">
        <title>Sequencing the genomes of 1000 actinobacteria strains.</title>
        <authorList>
            <person name="Klenk H.-P."/>
        </authorList>
    </citation>
    <scope>NUCLEOTIDE SEQUENCE [LARGE SCALE GENOMIC DNA]</scope>
    <source>
        <strain evidence="2 3">DSM 44710</strain>
    </source>
</reference>
<keyword evidence="3" id="KW-1185">Reference proteome</keyword>
<name>A0ABT9MSE5_9ACTN</name>
<evidence type="ECO:0000256" key="1">
    <source>
        <dbReference type="SAM" id="SignalP"/>
    </source>
</evidence>
<protein>
    <submittedName>
        <fullName evidence="2">Uncharacterized protein</fullName>
    </submittedName>
</protein>
<dbReference type="RefSeq" id="WP_306829508.1">
    <property type="nucleotide sequence ID" value="NZ_JAUSRA010000001.1"/>
</dbReference>
<keyword evidence="1" id="KW-0732">Signal</keyword>
<dbReference type="EMBL" id="JAUSRA010000001">
    <property type="protein sequence ID" value="MDP9794360.1"/>
    <property type="molecule type" value="Genomic_DNA"/>
</dbReference>
<gene>
    <name evidence="2" type="ORF">J2S43_002872</name>
</gene>
<sequence>MRPARIMIVVAAVLFTGACGQPVASVAPPADQLSGEDLFISCAEVFVPGKTIDEKKATVACHDVDGRARTPQYIRCTDGRHLWRIGPELSEAPGWGFTGLKFTASDDLENDPAVAAALVECRR</sequence>
<feature type="chain" id="PRO_5045919536" evidence="1">
    <location>
        <begin position="21"/>
        <end position="123"/>
    </location>
</feature>
<feature type="signal peptide" evidence="1">
    <location>
        <begin position="1"/>
        <end position="20"/>
    </location>
</feature>
<proteinExistence type="predicted"/>
<evidence type="ECO:0000313" key="3">
    <source>
        <dbReference type="Proteomes" id="UP001240984"/>
    </source>
</evidence>
<organism evidence="2 3">
    <name type="scientific">Catenuloplanes nepalensis</name>
    <dbReference type="NCBI Taxonomy" id="587533"/>
    <lineage>
        <taxon>Bacteria</taxon>
        <taxon>Bacillati</taxon>
        <taxon>Actinomycetota</taxon>
        <taxon>Actinomycetes</taxon>
        <taxon>Micromonosporales</taxon>
        <taxon>Micromonosporaceae</taxon>
        <taxon>Catenuloplanes</taxon>
    </lineage>
</organism>
<evidence type="ECO:0000313" key="2">
    <source>
        <dbReference type="EMBL" id="MDP9794360.1"/>
    </source>
</evidence>
<dbReference type="Proteomes" id="UP001240984">
    <property type="component" value="Unassembled WGS sequence"/>
</dbReference>